<protein>
    <submittedName>
        <fullName evidence="1">Uncharacterized protein conserved in bacteria</fullName>
    </submittedName>
</protein>
<name>Q2SP92_HAHCH</name>
<dbReference type="PANTHER" id="PTHR42194">
    <property type="entry name" value="UPF0276 PROTEIN HI_1600"/>
    <property type="match status" value="1"/>
</dbReference>
<accession>Q2SP92</accession>
<dbReference type="STRING" id="349521.HCH_00631"/>
<keyword evidence="2" id="KW-1185">Reference proteome</keyword>
<evidence type="ECO:0000313" key="1">
    <source>
        <dbReference type="EMBL" id="ABC27532.1"/>
    </source>
</evidence>
<evidence type="ECO:0000313" key="2">
    <source>
        <dbReference type="Proteomes" id="UP000000238"/>
    </source>
</evidence>
<organism evidence="1 2">
    <name type="scientific">Hahella chejuensis (strain KCTC 2396)</name>
    <dbReference type="NCBI Taxonomy" id="349521"/>
    <lineage>
        <taxon>Bacteria</taxon>
        <taxon>Pseudomonadati</taxon>
        <taxon>Pseudomonadota</taxon>
        <taxon>Gammaproteobacteria</taxon>
        <taxon>Oceanospirillales</taxon>
        <taxon>Hahellaceae</taxon>
        <taxon>Hahella</taxon>
    </lineage>
</organism>
<gene>
    <name evidence="1" type="ordered locus">HCH_00631</name>
</gene>
<dbReference type="eggNOG" id="COG3220">
    <property type="taxonomic scope" value="Bacteria"/>
</dbReference>
<dbReference type="Pfam" id="PF05114">
    <property type="entry name" value="MbnB_TglH_ChrH"/>
    <property type="match status" value="1"/>
</dbReference>
<dbReference type="PANTHER" id="PTHR42194:SF1">
    <property type="entry name" value="UPF0276 PROTEIN HI_1600"/>
    <property type="match status" value="1"/>
</dbReference>
<dbReference type="NCBIfam" id="NF003818">
    <property type="entry name" value="PRK05409.1"/>
    <property type="match status" value="1"/>
</dbReference>
<dbReference type="KEGG" id="hch:HCH_00631"/>
<proteinExistence type="predicted"/>
<dbReference type="AlphaFoldDB" id="Q2SP92"/>
<sequence>MIPMPLWRQTVGPISGAGIGLRSCHFGHILEKHPSLPWFEALTDNYLTAGGVAKKRLLDIASNYPVALHGVGMSLGGTEPLDKNYLRKLQDLIHELRPAWISEHLCWTSVHGVDLHELMPLPYTEETIRHVAERIKIVQDIFETRILLENVSSYLTYDSSCMSEWDFLSQIAEEADCLLLLDINNIYVSAVNHEFDPRTYIDAIPAQRVAEYHLAGFEDKQTYLLDTHGAPVDQRVWELYGYALRTIGARPTLIERDNDIPSFDDVAAEAAIAQRMLEEPDVAA</sequence>
<dbReference type="HOGENOM" id="CLU_064263_0_0_6"/>
<dbReference type="InterPro" id="IPR036237">
    <property type="entry name" value="Xyl_isomerase-like_sf"/>
</dbReference>
<dbReference type="EMBL" id="CP000155">
    <property type="protein sequence ID" value="ABC27532.1"/>
    <property type="molecule type" value="Genomic_DNA"/>
</dbReference>
<dbReference type="RefSeq" id="WP_011394609.1">
    <property type="nucleotide sequence ID" value="NC_007645.1"/>
</dbReference>
<dbReference type="Proteomes" id="UP000000238">
    <property type="component" value="Chromosome"/>
</dbReference>
<dbReference type="InterPro" id="IPR007801">
    <property type="entry name" value="MbnB/TglH/ChrH"/>
</dbReference>
<reference evidence="1 2" key="1">
    <citation type="journal article" date="2005" name="Nucleic Acids Res.">
        <title>Genomic blueprint of Hahella chejuensis, a marine microbe producing an algicidal agent.</title>
        <authorList>
            <person name="Jeong H."/>
            <person name="Yim J.H."/>
            <person name="Lee C."/>
            <person name="Choi S.-H."/>
            <person name="Park Y.K."/>
            <person name="Yoon S.H."/>
            <person name="Hur C.-G."/>
            <person name="Kang H.-Y."/>
            <person name="Kim D."/>
            <person name="Lee H.H."/>
            <person name="Park K.H."/>
            <person name="Park S.-H."/>
            <person name="Park H.-S."/>
            <person name="Lee H.K."/>
            <person name="Oh T.K."/>
            <person name="Kim J.F."/>
        </authorList>
    </citation>
    <scope>NUCLEOTIDE SEQUENCE [LARGE SCALE GENOMIC DNA]</scope>
    <source>
        <strain evidence="1 2">KCTC 2396</strain>
    </source>
</reference>
<dbReference type="SUPFAM" id="SSF51658">
    <property type="entry name" value="Xylose isomerase-like"/>
    <property type="match status" value="1"/>
</dbReference>
<dbReference type="Gene3D" id="3.20.20.150">
    <property type="entry name" value="Divalent-metal-dependent TIM barrel enzymes"/>
    <property type="match status" value="1"/>
</dbReference>